<reference evidence="9 10" key="1">
    <citation type="journal article" date="2008" name="Nature">
        <title>The genome of the model beetle and pest Tribolium castaneum.</title>
        <authorList>
            <consortium name="Tribolium Genome Sequencing Consortium"/>
            <person name="Richards S."/>
            <person name="Gibbs R.A."/>
            <person name="Weinstock G.M."/>
            <person name="Brown S.J."/>
            <person name="Denell R."/>
            <person name="Beeman R.W."/>
            <person name="Gibbs R."/>
            <person name="Beeman R.W."/>
            <person name="Brown S.J."/>
            <person name="Bucher G."/>
            <person name="Friedrich M."/>
            <person name="Grimmelikhuijzen C.J."/>
            <person name="Klingler M."/>
            <person name="Lorenzen M."/>
            <person name="Richards S."/>
            <person name="Roth S."/>
            <person name="Schroder R."/>
            <person name="Tautz D."/>
            <person name="Zdobnov E.M."/>
            <person name="Muzny D."/>
            <person name="Gibbs R.A."/>
            <person name="Weinstock G.M."/>
            <person name="Attaway T."/>
            <person name="Bell S."/>
            <person name="Buhay C.J."/>
            <person name="Chandrabose M.N."/>
            <person name="Chavez D."/>
            <person name="Clerk-Blankenburg K.P."/>
            <person name="Cree A."/>
            <person name="Dao M."/>
            <person name="Davis C."/>
            <person name="Chacko J."/>
            <person name="Dinh H."/>
            <person name="Dugan-Rocha S."/>
            <person name="Fowler G."/>
            <person name="Garner T.T."/>
            <person name="Garnes J."/>
            <person name="Gnirke A."/>
            <person name="Hawes A."/>
            <person name="Hernandez J."/>
            <person name="Hines S."/>
            <person name="Holder M."/>
            <person name="Hume J."/>
            <person name="Jhangiani S.N."/>
            <person name="Joshi V."/>
            <person name="Khan Z.M."/>
            <person name="Jackson L."/>
            <person name="Kovar C."/>
            <person name="Kowis A."/>
            <person name="Lee S."/>
            <person name="Lewis L.R."/>
            <person name="Margolis J."/>
            <person name="Morgan M."/>
            <person name="Nazareth L.V."/>
            <person name="Nguyen N."/>
            <person name="Okwuonu G."/>
            <person name="Parker D."/>
            <person name="Richards S."/>
            <person name="Ruiz S.J."/>
            <person name="Santibanez J."/>
            <person name="Savard J."/>
            <person name="Scherer S.E."/>
            <person name="Schneider B."/>
            <person name="Sodergren E."/>
            <person name="Tautz D."/>
            <person name="Vattahil S."/>
            <person name="Villasana D."/>
            <person name="White C.S."/>
            <person name="Wright R."/>
            <person name="Park Y."/>
            <person name="Beeman R.W."/>
            <person name="Lord J."/>
            <person name="Oppert B."/>
            <person name="Lorenzen M."/>
            <person name="Brown S."/>
            <person name="Wang L."/>
            <person name="Savard J."/>
            <person name="Tautz D."/>
            <person name="Richards S."/>
            <person name="Weinstock G."/>
            <person name="Gibbs R.A."/>
            <person name="Liu Y."/>
            <person name="Worley K."/>
            <person name="Weinstock G."/>
            <person name="Elsik C.G."/>
            <person name="Reese J.T."/>
            <person name="Elhaik E."/>
            <person name="Landan G."/>
            <person name="Graur D."/>
            <person name="Arensburger P."/>
            <person name="Atkinson P."/>
            <person name="Beeman R.W."/>
            <person name="Beidler J."/>
            <person name="Brown S.J."/>
            <person name="Demuth J.P."/>
            <person name="Drury D.W."/>
            <person name="Du Y.Z."/>
            <person name="Fujiwara H."/>
            <person name="Lorenzen M."/>
            <person name="Maselli V."/>
            <person name="Osanai M."/>
            <person name="Park Y."/>
            <person name="Robertson H.M."/>
            <person name="Tu Z."/>
            <person name="Wang J.J."/>
            <person name="Wang S."/>
            <person name="Richards S."/>
            <person name="Song H."/>
            <person name="Zhang L."/>
            <person name="Sodergren E."/>
            <person name="Werner D."/>
            <person name="Stanke M."/>
            <person name="Morgenstern B."/>
            <person name="Solovyev V."/>
            <person name="Kosarev P."/>
            <person name="Brown G."/>
            <person name="Chen H.C."/>
            <person name="Ermolaeva O."/>
            <person name="Hlavina W."/>
            <person name="Kapustin Y."/>
            <person name="Kiryutin B."/>
            <person name="Kitts P."/>
            <person name="Maglott D."/>
            <person name="Pruitt K."/>
            <person name="Sapojnikov V."/>
            <person name="Souvorov A."/>
            <person name="Mackey A.J."/>
            <person name="Waterhouse R.M."/>
            <person name="Wyder S."/>
            <person name="Zdobnov E.M."/>
            <person name="Zdobnov E.M."/>
            <person name="Wyder S."/>
            <person name="Kriventseva E.V."/>
            <person name="Kadowaki T."/>
            <person name="Bork P."/>
            <person name="Aranda M."/>
            <person name="Bao R."/>
            <person name="Beermann A."/>
            <person name="Berns N."/>
            <person name="Bolognesi R."/>
            <person name="Bonneton F."/>
            <person name="Bopp D."/>
            <person name="Brown S.J."/>
            <person name="Bucher G."/>
            <person name="Butts T."/>
            <person name="Chaumot A."/>
            <person name="Denell R.E."/>
            <person name="Ferrier D.E."/>
            <person name="Friedrich M."/>
            <person name="Gordon C.M."/>
            <person name="Jindra M."/>
            <person name="Klingler M."/>
            <person name="Lan Q."/>
            <person name="Lattorff H.M."/>
            <person name="Laudet V."/>
            <person name="von Levetsow C."/>
            <person name="Liu Z."/>
            <person name="Lutz R."/>
            <person name="Lynch J.A."/>
            <person name="da Fonseca R.N."/>
            <person name="Posnien N."/>
            <person name="Reuter R."/>
            <person name="Roth S."/>
            <person name="Savard J."/>
            <person name="Schinko J.B."/>
            <person name="Schmitt C."/>
            <person name="Schoppmeier M."/>
            <person name="Schroder R."/>
            <person name="Shippy T.D."/>
            <person name="Simonnet F."/>
            <person name="Marques-Souza H."/>
            <person name="Tautz D."/>
            <person name="Tomoyasu Y."/>
            <person name="Trauner J."/>
            <person name="Van der Zee M."/>
            <person name="Vervoort M."/>
            <person name="Wittkopp N."/>
            <person name="Wimmer E.A."/>
            <person name="Yang X."/>
            <person name="Jones A.K."/>
            <person name="Sattelle D.B."/>
            <person name="Ebert P.R."/>
            <person name="Nelson D."/>
            <person name="Scott J.G."/>
            <person name="Beeman R.W."/>
            <person name="Muthukrishnan S."/>
            <person name="Kramer K.J."/>
            <person name="Arakane Y."/>
            <person name="Beeman R.W."/>
            <person name="Zhu Q."/>
            <person name="Hogenkamp D."/>
            <person name="Dixit R."/>
            <person name="Oppert B."/>
            <person name="Jiang H."/>
            <person name="Zou Z."/>
            <person name="Marshall J."/>
            <person name="Elpidina E."/>
            <person name="Vinokurov K."/>
            <person name="Oppert C."/>
            <person name="Zou Z."/>
            <person name="Evans J."/>
            <person name="Lu Z."/>
            <person name="Zhao P."/>
            <person name="Sumathipala N."/>
            <person name="Altincicek B."/>
            <person name="Vilcinskas A."/>
            <person name="Williams M."/>
            <person name="Hultmark D."/>
            <person name="Hetru C."/>
            <person name="Jiang H."/>
            <person name="Grimmelikhuijzen C.J."/>
            <person name="Hauser F."/>
            <person name="Cazzamali G."/>
            <person name="Williamson M."/>
            <person name="Park Y."/>
            <person name="Li B."/>
            <person name="Tanaka Y."/>
            <person name="Predel R."/>
            <person name="Neupert S."/>
            <person name="Schachtner J."/>
            <person name="Verleyen P."/>
            <person name="Raible F."/>
            <person name="Bork P."/>
            <person name="Friedrich M."/>
            <person name="Walden K.K."/>
            <person name="Robertson H.M."/>
            <person name="Angeli S."/>
            <person name="Foret S."/>
            <person name="Bucher G."/>
            <person name="Schuetz S."/>
            <person name="Maleszka R."/>
            <person name="Wimmer E.A."/>
            <person name="Beeman R.W."/>
            <person name="Lorenzen M."/>
            <person name="Tomoyasu Y."/>
            <person name="Miller S.C."/>
            <person name="Grossmann D."/>
            <person name="Bucher G."/>
        </authorList>
    </citation>
    <scope>NUCLEOTIDE SEQUENCE [LARGE SCALE GENOMIC DNA]</scope>
    <source>
        <strain evidence="9 10">Georgia GA2</strain>
    </source>
</reference>
<feature type="domain" description="C2" evidence="8">
    <location>
        <begin position="195"/>
        <end position="316"/>
    </location>
</feature>
<dbReference type="HOGENOM" id="CLU_005391_3_0_1"/>
<dbReference type="InterPro" id="IPR016162">
    <property type="entry name" value="Ald_DH_N"/>
</dbReference>
<keyword evidence="2" id="KW-0677">Repeat</keyword>
<dbReference type="EMBL" id="KQ971361">
    <property type="protein sequence ID" value="EFA08034.2"/>
    <property type="molecule type" value="Genomic_DNA"/>
</dbReference>
<keyword evidence="10" id="KW-1185">Reference proteome</keyword>
<dbReference type="Pfam" id="PF00171">
    <property type="entry name" value="Aldedh"/>
    <property type="match status" value="1"/>
</dbReference>
<name>D6WX68_TRICA</name>
<dbReference type="SUPFAM" id="SSF53720">
    <property type="entry name" value="ALDH-like"/>
    <property type="match status" value="1"/>
</dbReference>
<feature type="transmembrane region" description="Helical" evidence="7">
    <location>
        <begin position="68"/>
        <end position="91"/>
    </location>
</feature>
<dbReference type="InterPro" id="IPR000008">
    <property type="entry name" value="C2_dom"/>
</dbReference>
<dbReference type="FunFam" id="2.60.40.150:FF:000237">
    <property type="entry name" value="Synaptotagmin 15"/>
    <property type="match status" value="1"/>
</dbReference>
<evidence type="ECO:0000313" key="10">
    <source>
        <dbReference type="Proteomes" id="UP000007266"/>
    </source>
</evidence>
<keyword evidence="4" id="KW-0520">NAD</keyword>
<dbReference type="Pfam" id="PF00168">
    <property type="entry name" value="C2"/>
    <property type="match status" value="1"/>
</dbReference>
<dbReference type="InterPro" id="IPR016163">
    <property type="entry name" value="Ald_DH_C"/>
</dbReference>
<protein>
    <submittedName>
        <fullName evidence="9">Fatty aldehyde dehydrogenase-like Protein</fullName>
    </submittedName>
</protein>
<evidence type="ECO:0000259" key="8">
    <source>
        <dbReference type="PROSITE" id="PS50004"/>
    </source>
</evidence>
<dbReference type="FunFam" id="3.40.309.10:FF:000003">
    <property type="entry name" value="Aldehyde dehydrogenase"/>
    <property type="match status" value="1"/>
</dbReference>
<dbReference type="InterPro" id="IPR035892">
    <property type="entry name" value="C2_domain_sf"/>
</dbReference>
<accession>D6WX68</accession>
<dbReference type="GO" id="GO:0006081">
    <property type="term" value="P:aldehyde metabolic process"/>
    <property type="evidence" value="ECO:0000318"/>
    <property type="project" value="GO_Central"/>
</dbReference>
<dbReference type="SUPFAM" id="SSF49562">
    <property type="entry name" value="C2 domain (Calcium/lipid-binding domain, CaLB)"/>
    <property type="match status" value="1"/>
</dbReference>
<dbReference type="SMART" id="SM00239">
    <property type="entry name" value="C2"/>
    <property type="match status" value="1"/>
</dbReference>
<keyword evidence="7" id="KW-0812">Transmembrane</keyword>
<dbReference type="InParanoid" id="D6WX68"/>
<dbReference type="InterPro" id="IPR015590">
    <property type="entry name" value="Aldehyde_DH_dom"/>
</dbReference>
<dbReference type="PROSITE" id="PS50004">
    <property type="entry name" value="C2"/>
    <property type="match status" value="1"/>
</dbReference>
<evidence type="ECO:0000256" key="1">
    <source>
        <dbReference type="ARBA" id="ARBA00009986"/>
    </source>
</evidence>
<dbReference type="PROSITE" id="PS00687">
    <property type="entry name" value="ALDEHYDE_DEHYDR_GLU"/>
    <property type="match status" value="1"/>
</dbReference>
<dbReference type="PANTHER" id="PTHR43570">
    <property type="entry name" value="ALDEHYDE DEHYDROGENASE"/>
    <property type="match status" value="1"/>
</dbReference>
<dbReference type="Proteomes" id="UP000007266">
    <property type="component" value="Linkage group 8"/>
</dbReference>
<dbReference type="Gene3D" id="2.60.40.150">
    <property type="entry name" value="C2 domain"/>
    <property type="match status" value="2"/>
</dbReference>
<dbReference type="STRING" id="7070.D6WX68"/>
<evidence type="ECO:0000256" key="7">
    <source>
        <dbReference type="SAM" id="Phobius"/>
    </source>
</evidence>
<comment type="similarity">
    <text evidence="1 6">Belongs to the aldehyde dehydrogenase family.</text>
</comment>
<dbReference type="CDD" id="cd08390">
    <property type="entry name" value="C2A_Synaptotagmin-15-17"/>
    <property type="match status" value="1"/>
</dbReference>
<dbReference type="InterPro" id="IPR016161">
    <property type="entry name" value="Ald_DH/histidinol_DH"/>
</dbReference>
<keyword evidence="3 6" id="KW-0560">Oxidoreductase</keyword>
<dbReference type="CDD" id="cd07132">
    <property type="entry name" value="ALDH_F3AB"/>
    <property type="match status" value="1"/>
</dbReference>
<dbReference type="InterPro" id="IPR029510">
    <property type="entry name" value="Ald_DH_CS_GLU"/>
</dbReference>
<feature type="active site" evidence="5">
    <location>
        <position position="623"/>
    </location>
</feature>
<dbReference type="InterPro" id="IPR012394">
    <property type="entry name" value="Aldehyde_DH_NAD(P)"/>
</dbReference>
<dbReference type="AlphaFoldDB" id="D6WX68"/>
<dbReference type="GO" id="GO:0005737">
    <property type="term" value="C:cytoplasm"/>
    <property type="evidence" value="ECO:0000318"/>
    <property type="project" value="GO_Central"/>
</dbReference>
<evidence type="ECO:0000256" key="3">
    <source>
        <dbReference type="ARBA" id="ARBA00023002"/>
    </source>
</evidence>
<evidence type="ECO:0000256" key="4">
    <source>
        <dbReference type="ARBA" id="ARBA00023027"/>
    </source>
</evidence>
<evidence type="ECO:0000256" key="2">
    <source>
        <dbReference type="ARBA" id="ARBA00022737"/>
    </source>
</evidence>
<evidence type="ECO:0000313" key="9">
    <source>
        <dbReference type="EMBL" id="EFA08034.2"/>
    </source>
</evidence>
<organism evidence="9 10">
    <name type="scientific">Tribolium castaneum</name>
    <name type="common">Red flour beetle</name>
    <dbReference type="NCBI Taxonomy" id="7070"/>
    <lineage>
        <taxon>Eukaryota</taxon>
        <taxon>Metazoa</taxon>
        <taxon>Ecdysozoa</taxon>
        <taxon>Arthropoda</taxon>
        <taxon>Hexapoda</taxon>
        <taxon>Insecta</taxon>
        <taxon>Pterygota</taxon>
        <taxon>Neoptera</taxon>
        <taxon>Endopterygota</taxon>
        <taxon>Coleoptera</taxon>
        <taxon>Polyphaga</taxon>
        <taxon>Cucujiformia</taxon>
        <taxon>Tenebrionidae</taxon>
        <taxon>Tenebrionidae incertae sedis</taxon>
        <taxon>Tribolium</taxon>
    </lineage>
</organism>
<evidence type="ECO:0000256" key="6">
    <source>
        <dbReference type="RuleBase" id="RU003345"/>
    </source>
</evidence>
<dbReference type="FunFam" id="3.40.605.10:FF:000004">
    <property type="entry name" value="Aldehyde dehydrogenase"/>
    <property type="match status" value="1"/>
</dbReference>
<dbReference type="GO" id="GO:0004029">
    <property type="term" value="F:aldehyde dehydrogenase (NAD+) activity"/>
    <property type="evidence" value="ECO:0000318"/>
    <property type="project" value="GO_Central"/>
</dbReference>
<proteinExistence type="inferred from homology"/>
<sequence>MENQSWTRKLLSTWRKDQQWYADKLAILRSVRSSEPPPGDIQSPPTGETFKEYVVSEQTPGELQRHEILYSSVAVGVVLLVFISAAVLFFLRRRKTKNADEEHAASSILVYPSQQGTAPQFLTKEIHFSLPPLRSTSLGDLTEPDDSDVDTESLLLPSVSNQRSNSFSCYGLGVIEPALYKSTLDLDEIQWPEGHIGRIWFSLRYEPSTEKLLVSLLKAKNLPSRTVGTVNSCDPFVRLHLMPDERRYLQSKQKKKTCNPYFDETLVFQVSQKDMSDHILKLTVIDGSRTKRRSEIGHVTFPLKDLEIGDGTEQQLFKLDLEKEPQEIKSNLGELLVSLLYNENLSRLTATVIEARGLKSADTRLKWTPDSLRFSKVREMTRVESELILPAKQPLNGFYNPVVVDIDEDTKQNEKPLQEVLNTARTAFSCGKSKPINFRKKQLKALEKFLIECEDEICEAVHKDLGKHRQEASMGEIDLVKRDLRHTLFELSDWAKPVAPDRSILNLLDGVYIYHDPYGVVLIMSAWNYPFMLLLGPLIGAIAGGNCVILKPSELAVESAKLIAKFLPRYLDKDCYQVVLGGIEDTTELLKHKFDYIFFTGSSSVGKIIHQAAARHLTPTTLELGGKSPIYLDESADILTATRRIIWGRTMNAGQTCISPDYLLCSKEVEEKFLAAARTVLEEFYGDGDVKLSPYLSKIVLDRHYNRLMNFIKGSNVAIGGSGDPRTRIIAPTVLIDVKPDDPVMLEEIFGPILPIVTVNSPLEAINFINERDKPLALYVFTNRKDVKELFLNNTSSGAVTVNDVIMHIWADNLPFGGVGASGMGAYHGKFGFDTFTHKKGVLERGLGKIAELTQFARYPPYTKSKGQFLAIATKKRRGISVSWIKTALVFGLGVAFSYGLQYICRDADD</sequence>
<evidence type="ECO:0000256" key="5">
    <source>
        <dbReference type="PROSITE-ProRule" id="PRU10007"/>
    </source>
</evidence>
<keyword evidence="7" id="KW-1133">Transmembrane helix</keyword>
<dbReference type="Gene3D" id="3.40.605.10">
    <property type="entry name" value="Aldehyde Dehydrogenase, Chain A, domain 1"/>
    <property type="match status" value="1"/>
</dbReference>
<dbReference type="Gene3D" id="3.40.309.10">
    <property type="entry name" value="Aldehyde Dehydrogenase, Chain A, domain 2"/>
    <property type="match status" value="1"/>
</dbReference>
<dbReference type="eggNOG" id="KOG2456">
    <property type="taxonomic scope" value="Eukaryota"/>
</dbReference>
<dbReference type="InterPro" id="IPR047897">
    <property type="entry name" value="Synaptotagmin-15/17_C2A"/>
</dbReference>
<feature type="transmembrane region" description="Helical" evidence="7">
    <location>
        <begin position="884"/>
        <end position="904"/>
    </location>
</feature>
<keyword evidence="7" id="KW-0472">Membrane</keyword>
<gene>
    <name evidence="9" type="primary">AUGUSTUS-3.0.2_05623</name>
    <name evidence="9" type="ORF">TcasGA2_TC005623</name>
</gene>
<dbReference type="PANTHER" id="PTHR43570:SF16">
    <property type="entry name" value="ALDEHYDE DEHYDROGENASE TYPE III, ISOFORM Q"/>
    <property type="match status" value="1"/>
</dbReference>
<reference evidence="9 10" key="2">
    <citation type="journal article" date="2010" name="Nucleic Acids Res.">
        <title>BeetleBase in 2010: revisions to provide comprehensive genomic information for Tribolium castaneum.</title>
        <authorList>
            <person name="Kim H.S."/>
            <person name="Murphy T."/>
            <person name="Xia J."/>
            <person name="Caragea D."/>
            <person name="Park Y."/>
            <person name="Beeman R.W."/>
            <person name="Lorenzen M.D."/>
            <person name="Butcher S."/>
            <person name="Manak J.R."/>
            <person name="Brown S.J."/>
        </authorList>
    </citation>
    <scope>GENOME REANNOTATION</scope>
    <source>
        <strain evidence="9 10">Georgia GA2</strain>
    </source>
</reference>